<name>A0A8T0DQB8_9TREM</name>
<feature type="region of interest" description="Disordered" evidence="1">
    <location>
        <begin position="1"/>
        <end position="27"/>
    </location>
</feature>
<dbReference type="Proteomes" id="UP000699462">
    <property type="component" value="Unassembled WGS sequence"/>
</dbReference>
<feature type="domain" description="Daxx histone-binding" evidence="2">
    <location>
        <begin position="14"/>
        <end position="57"/>
    </location>
</feature>
<dbReference type="OrthoDB" id="7492809at2759"/>
<dbReference type="Pfam" id="PF20920">
    <property type="entry name" value="DAXX_hist_bd"/>
    <property type="match status" value="1"/>
</dbReference>
<feature type="compositionally biased region" description="Polar residues" evidence="1">
    <location>
        <begin position="68"/>
        <end position="85"/>
    </location>
</feature>
<comment type="caution">
    <text evidence="3">The sequence shown here is derived from an EMBL/GenBank/DDBJ whole genome shotgun (WGS) entry which is preliminary data.</text>
</comment>
<organism evidence="3 4">
    <name type="scientific">Paragonimus westermani</name>
    <dbReference type="NCBI Taxonomy" id="34504"/>
    <lineage>
        <taxon>Eukaryota</taxon>
        <taxon>Metazoa</taxon>
        <taxon>Spiralia</taxon>
        <taxon>Lophotrochozoa</taxon>
        <taxon>Platyhelminthes</taxon>
        <taxon>Trematoda</taxon>
        <taxon>Digenea</taxon>
        <taxon>Plagiorchiida</taxon>
        <taxon>Troglotremata</taxon>
        <taxon>Troglotrematidae</taxon>
        <taxon>Paragonimus</taxon>
    </lineage>
</organism>
<dbReference type="GO" id="GO:0042393">
    <property type="term" value="F:histone binding"/>
    <property type="evidence" value="ECO:0007669"/>
    <property type="project" value="InterPro"/>
</dbReference>
<sequence length="355" mass="38347">MPEGRHSRGVRKNLGATPASSEEDDPTYYDRNLRRQLAHNKHIGDSRLDAVFNKFVQLQYAANDAPLTDTQSSPVAIDTSSSSDGAASEKQEAQTSMTCDLGASDTEQVVPDASEVLTLSSDPDSECSMQQTQGSAPQTVTSSDSNLVATAKSGRPNSSLSIINLTDEDVSSSTYFRDCTKSDERESEDDASFLVSFSSTSALVPNPPIRSTFANLPVNLIDQMQSCSGYPMVRETQHASQTILMTRQCGYNGMHTMLSTTKMVTSKVVCQQLVRGVAPAVNTFIPSPPVFPVPRPFRGQLSPSAVPSNLRHNRSSGARLSTDHPFDRRLPVRKGRQAEEVLIQGDGIEEGSIGS</sequence>
<feature type="region of interest" description="Disordered" evidence="1">
    <location>
        <begin position="118"/>
        <end position="142"/>
    </location>
</feature>
<accession>A0A8T0DQB8</accession>
<reference evidence="3 4" key="1">
    <citation type="submission" date="2019-07" db="EMBL/GenBank/DDBJ databases">
        <title>Annotation for the trematode Paragonimus westermani.</title>
        <authorList>
            <person name="Choi Y.-J."/>
        </authorList>
    </citation>
    <scope>NUCLEOTIDE SEQUENCE [LARGE SCALE GENOMIC DNA]</scope>
    <source>
        <strain evidence="3">180907_Pwestermani</strain>
    </source>
</reference>
<dbReference type="EMBL" id="JTDF01001352">
    <property type="protein sequence ID" value="KAF8570149.1"/>
    <property type="molecule type" value="Genomic_DNA"/>
</dbReference>
<dbReference type="InterPro" id="IPR046378">
    <property type="entry name" value="DAXX_histone-bd"/>
</dbReference>
<dbReference type="Gene3D" id="1.20.58.2170">
    <property type="match status" value="1"/>
</dbReference>
<evidence type="ECO:0000259" key="2">
    <source>
        <dbReference type="Pfam" id="PF20920"/>
    </source>
</evidence>
<gene>
    <name evidence="3" type="ORF">P879_02958</name>
</gene>
<evidence type="ECO:0000313" key="4">
    <source>
        <dbReference type="Proteomes" id="UP000699462"/>
    </source>
</evidence>
<feature type="region of interest" description="Disordered" evidence="1">
    <location>
        <begin position="67"/>
        <end position="97"/>
    </location>
</feature>
<evidence type="ECO:0000256" key="1">
    <source>
        <dbReference type="SAM" id="MobiDB-lite"/>
    </source>
</evidence>
<dbReference type="InterPro" id="IPR046426">
    <property type="entry name" value="DAXX_histone-bd_sf"/>
</dbReference>
<keyword evidence="4" id="KW-1185">Reference proteome</keyword>
<protein>
    <recommendedName>
        <fullName evidence="2">Daxx histone-binding domain-containing protein</fullName>
    </recommendedName>
</protein>
<evidence type="ECO:0000313" key="3">
    <source>
        <dbReference type="EMBL" id="KAF8570149.1"/>
    </source>
</evidence>
<dbReference type="AlphaFoldDB" id="A0A8T0DQB8"/>
<feature type="region of interest" description="Disordered" evidence="1">
    <location>
        <begin position="302"/>
        <end position="326"/>
    </location>
</feature>
<proteinExistence type="predicted"/>